<dbReference type="InterPro" id="IPR003594">
    <property type="entry name" value="HATPase_dom"/>
</dbReference>
<dbReference type="EC" id="2.7.13.3" evidence="2"/>
<evidence type="ECO:0000256" key="1">
    <source>
        <dbReference type="ARBA" id="ARBA00000085"/>
    </source>
</evidence>
<reference evidence="12" key="1">
    <citation type="journal article" date="2019" name="Int. J. Syst. Evol. Microbiol.">
        <title>The Global Catalogue of Microorganisms (GCM) 10K type strain sequencing project: providing services to taxonomists for standard genome sequencing and annotation.</title>
        <authorList>
            <consortium name="The Broad Institute Genomics Platform"/>
            <consortium name="The Broad Institute Genome Sequencing Center for Infectious Disease"/>
            <person name="Wu L."/>
            <person name="Ma J."/>
        </authorList>
    </citation>
    <scope>NUCLEOTIDE SEQUENCE [LARGE SCALE GENOMIC DNA]</scope>
    <source>
        <strain evidence="12">JCM 18715</strain>
    </source>
</reference>
<keyword evidence="4" id="KW-0808">Transferase</keyword>
<keyword evidence="9" id="KW-0812">Transmembrane</keyword>
<dbReference type="GO" id="GO:0005524">
    <property type="term" value="F:ATP binding"/>
    <property type="evidence" value="ECO:0007669"/>
    <property type="project" value="UniProtKB-KW"/>
</dbReference>
<keyword evidence="9" id="KW-1133">Transmembrane helix</keyword>
<organism evidence="11 12">
    <name type="scientific">Viridibacterium curvum</name>
    <dbReference type="NCBI Taxonomy" id="1101404"/>
    <lineage>
        <taxon>Bacteria</taxon>
        <taxon>Pseudomonadati</taxon>
        <taxon>Pseudomonadota</taxon>
        <taxon>Betaproteobacteria</taxon>
        <taxon>Rhodocyclales</taxon>
        <taxon>Rhodocyclaceae</taxon>
        <taxon>Viridibacterium</taxon>
    </lineage>
</organism>
<evidence type="ECO:0000256" key="7">
    <source>
        <dbReference type="ARBA" id="ARBA00022840"/>
    </source>
</evidence>
<evidence type="ECO:0000256" key="8">
    <source>
        <dbReference type="ARBA" id="ARBA00023012"/>
    </source>
</evidence>
<dbReference type="PANTHER" id="PTHR43065">
    <property type="entry name" value="SENSOR HISTIDINE KINASE"/>
    <property type="match status" value="1"/>
</dbReference>
<keyword evidence="3" id="KW-0597">Phosphoprotein</keyword>
<evidence type="ECO:0000313" key="12">
    <source>
        <dbReference type="Proteomes" id="UP001500547"/>
    </source>
</evidence>
<comment type="caution">
    <text evidence="11">The sequence shown here is derived from an EMBL/GenBank/DDBJ whole genome shotgun (WGS) entry which is preliminary data.</text>
</comment>
<dbReference type="InterPro" id="IPR036890">
    <property type="entry name" value="HATPase_C_sf"/>
</dbReference>
<keyword evidence="7 11" id="KW-0067">ATP-binding</keyword>
<proteinExistence type="predicted"/>
<dbReference type="InterPro" id="IPR036097">
    <property type="entry name" value="HisK_dim/P_sf"/>
</dbReference>
<feature type="domain" description="Histidine kinase" evidence="10">
    <location>
        <begin position="266"/>
        <end position="482"/>
    </location>
</feature>
<dbReference type="SMART" id="SM00388">
    <property type="entry name" value="HisKA"/>
    <property type="match status" value="1"/>
</dbReference>
<dbReference type="InterPro" id="IPR004358">
    <property type="entry name" value="Sig_transdc_His_kin-like_C"/>
</dbReference>
<keyword evidence="5" id="KW-0547">Nucleotide-binding</keyword>
<dbReference type="Proteomes" id="UP001500547">
    <property type="component" value="Unassembled WGS sequence"/>
</dbReference>
<evidence type="ECO:0000256" key="6">
    <source>
        <dbReference type="ARBA" id="ARBA00022777"/>
    </source>
</evidence>
<dbReference type="SUPFAM" id="SSF47384">
    <property type="entry name" value="Homodimeric domain of signal transducing histidine kinase"/>
    <property type="match status" value="1"/>
</dbReference>
<dbReference type="CDD" id="cd00082">
    <property type="entry name" value="HisKA"/>
    <property type="match status" value="1"/>
</dbReference>
<keyword evidence="8" id="KW-0902">Two-component regulatory system</keyword>
<dbReference type="PROSITE" id="PS50109">
    <property type="entry name" value="HIS_KIN"/>
    <property type="match status" value="1"/>
</dbReference>
<evidence type="ECO:0000256" key="4">
    <source>
        <dbReference type="ARBA" id="ARBA00022679"/>
    </source>
</evidence>
<dbReference type="InterPro" id="IPR005467">
    <property type="entry name" value="His_kinase_dom"/>
</dbReference>
<dbReference type="RefSeq" id="WP_345532969.1">
    <property type="nucleotide sequence ID" value="NZ_BAABLD010000008.1"/>
</dbReference>
<comment type="catalytic activity">
    <reaction evidence="1">
        <text>ATP + protein L-histidine = ADP + protein N-phospho-L-histidine.</text>
        <dbReference type="EC" id="2.7.13.3"/>
    </reaction>
</comment>
<dbReference type="EMBL" id="BAABLD010000008">
    <property type="protein sequence ID" value="GAA5165733.1"/>
    <property type="molecule type" value="Genomic_DNA"/>
</dbReference>
<accession>A0ABP9QQL2</accession>
<dbReference type="Pfam" id="PF02518">
    <property type="entry name" value="HATPase_c"/>
    <property type="match status" value="1"/>
</dbReference>
<evidence type="ECO:0000256" key="5">
    <source>
        <dbReference type="ARBA" id="ARBA00022741"/>
    </source>
</evidence>
<dbReference type="SUPFAM" id="SSF55874">
    <property type="entry name" value="ATPase domain of HSP90 chaperone/DNA topoisomerase II/histidine kinase"/>
    <property type="match status" value="1"/>
</dbReference>
<dbReference type="PRINTS" id="PR00344">
    <property type="entry name" value="BCTRLSENSOR"/>
</dbReference>
<dbReference type="InterPro" id="IPR003661">
    <property type="entry name" value="HisK_dim/P_dom"/>
</dbReference>
<evidence type="ECO:0000256" key="3">
    <source>
        <dbReference type="ARBA" id="ARBA00022553"/>
    </source>
</evidence>
<dbReference type="Gene3D" id="1.10.287.130">
    <property type="match status" value="1"/>
</dbReference>
<evidence type="ECO:0000256" key="9">
    <source>
        <dbReference type="SAM" id="Phobius"/>
    </source>
</evidence>
<dbReference type="Pfam" id="PF00512">
    <property type="entry name" value="HisKA"/>
    <property type="match status" value="1"/>
</dbReference>
<evidence type="ECO:0000313" key="11">
    <source>
        <dbReference type="EMBL" id="GAA5165733.1"/>
    </source>
</evidence>
<protein>
    <recommendedName>
        <fullName evidence="2">histidine kinase</fullName>
        <ecNumber evidence="2">2.7.13.3</ecNumber>
    </recommendedName>
</protein>
<evidence type="ECO:0000259" key="10">
    <source>
        <dbReference type="PROSITE" id="PS50109"/>
    </source>
</evidence>
<gene>
    <name evidence="11" type="ORF">GCM10025770_21740</name>
</gene>
<name>A0ABP9QQL2_9RHOO</name>
<keyword evidence="9" id="KW-0472">Membrane</keyword>
<dbReference type="PANTHER" id="PTHR43065:SF10">
    <property type="entry name" value="PEROXIDE STRESS-ACTIVATED HISTIDINE KINASE MAK3"/>
    <property type="match status" value="1"/>
</dbReference>
<dbReference type="Gene3D" id="3.30.565.10">
    <property type="entry name" value="Histidine kinase-like ATPase, C-terminal domain"/>
    <property type="match status" value="1"/>
</dbReference>
<sequence>MLKRLIRLRWWLLSGALLCIAGVWLLGRIALTQQREAFETDARIMHRVLSQRVVQHDAILATVSLLQAEQGSEREQRLSALYPQILGMQRRAAGEAWSDARLTAAEARSRELRRPELAYADFAQGRYVLVLAGQPASHAMTVGLREMLPWAEWPTDPKASPVRVLLRHDAQTLVLQEGRYLPWGKGFSFSKHLAADSQPFEVYAERIVGWLQLPWGWMAGWCALVVAGCVAAYQLRTQRAQRLRAEELLRLGQVARLNTLGELAAGMAHELNQPLTAVLANTQAARRLLDDDEPELDTARSAMGKAAEQAQRAAEVVGRLRRVVERPEAGAERVAVDLVQVARQVLYLLEPEAHKRSVAVTLEGDASRVVLAEPVALEQVIHNLVMNALQALEKVPTAQRALTLHISHDNRQGVLRVADCGPGIAPEVLPRLFEPFFSTREDGLGLGLSLCETLAAGMGGELRAANRVPQGAEFTLRLPEAST</sequence>
<keyword evidence="12" id="KW-1185">Reference proteome</keyword>
<evidence type="ECO:0000256" key="2">
    <source>
        <dbReference type="ARBA" id="ARBA00012438"/>
    </source>
</evidence>
<keyword evidence="6" id="KW-0418">Kinase</keyword>
<dbReference type="SMART" id="SM00387">
    <property type="entry name" value="HATPase_c"/>
    <property type="match status" value="1"/>
</dbReference>
<feature type="transmembrane region" description="Helical" evidence="9">
    <location>
        <begin position="215"/>
        <end position="235"/>
    </location>
</feature>